<dbReference type="Pfam" id="PF09917">
    <property type="entry name" value="DUF2147"/>
    <property type="match status" value="1"/>
</dbReference>
<dbReference type="InterPro" id="IPR019223">
    <property type="entry name" value="DUF2147"/>
</dbReference>
<sequence>MKNLMLLFIAVTFTSLSYSQKSDKIIGTWITQDGDSKITIEKNSDGTFDGKIIWLKEPNRENGEAKLDDKNPDEKLQSRPIKGLEILQGFTYDEDDKEWVDGTIYDPKSGSTYKCLMWFDDDPNTLMVKGYIGVSIIGKKVQWKRAG</sequence>
<evidence type="ECO:0000259" key="1">
    <source>
        <dbReference type="Pfam" id="PF09917"/>
    </source>
</evidence>
<accession>A0ABS5JVB5</accession>
<dbReference type="EMBL" id="JAGUCO010000006">
    <property type="protein sequence ID" value="MBS2098827.1"/>
    <property type="molecule type" value="Genomic_DNA"/>
</dbReference>
<dbReference type="PANTHER" id="PTHR36919">
    <property type="entry name" value="BLR1215 PROTEIN"/>
    <property type="match status" value="1"/>
</dbReference>
<reference evidence="2 3" key="1">
    <citation type="journal article" date="2015" name="Int. J. Syst. Evol. Microbiol.">
        <title>Carboxylicivirga linearis sp. nov., isolated from a sea cucumber culture pond.</title>
        <authorList>
            <person name="Wang F.Q."/>
            <person name="Zhou Y.X."/>
            <person name="Lin X.Z."/>
            <person name="Chen G.J."/>
            <person name="Du Z.J."/>
        </authorList>
    </citation>
    <scope>NUCLEOTIDE SEQUENCE [LARGE SCALE GENOMIC DNA]</scope>
    <source>
        <strain evidence="2 3">FB218</strain>
    </source>
</reference>
<comment type="caution">
    <text evidence="2">The sequence shown here is derived from an EMBL/GenBank/DDBJ whole genome shotgun (WGS) entry which is preliminary data.</text>
</comment>
<evidence type="ECO:0000313" key="2">
    <source>
        <dbReference type="EMBL" id="MBS2098827.1"/>
    </source>
</evidence>
<name>A0ABS5JVB5_9BACT</name>
<dbReference type="RefSeq" id="WP_212216069.1">
    <property type="nucleotide sequence ID" value="NZ_JAGUCO010000006.1"/>
</dbReference>
<protein>
    <submittedName>
        <fullName evidence="2">DUF2147 domain-containing protein</fullName>
    </submittedName>
</protein>
<proteinExistence type="predicted"/>
<keyword evidence="3" id="KW-1185">Reference proteome</keyword>
<organism evidence="2 3">
    <name type="scientific">Carboxylicivirga linearis</name>
    <dbReference type="NCBI Taxonomy" id="1628157"/>
    <lineage>
        <taxon>Bacteria</taxon>
        <taxon>Pseudomonadati</taxon>
        <taxon>Bacteroidota</taxon>
        <taxon>Bacteroidia</taxon>
        <taxon>Marinilabiliales</taxon>
        <taxon>Marinilabiliaceae</taxon>
        <taxon>Carboxylicivirga</taxon>
    </lineage>
</organism>
<dbReference type="Proteomes" id="UP000708576">
    <property type="component" value="Unassembled WGS sequence"/>
</dbReference>
<gene>
    <name evidence="2" type="ORF">KEM10_11100</name>
</gene>
<dbReference type="PANTHER" id="PTHR36919:SF2">
    <property type="entry name" value="BLL6627 PROTEIN"/>
    <property type="match status" value="1"/>
</dbReference>
<evidence type="ECO:0000313" key="3">
    <source>
        <dbReference type="Proteomes" id="UP000708576"/>
    </source>
</evidence>
<feature type="domain" description="DUF2147" evidence="1">
    <location>
        <begin position="27"/>
        <end position="145"/>
    </location>
</feature>
<dbReference type="Gene3D" id="2.40.128.520">
    <property type="match status" value="1"/>
</dbReference>